<evidence type="ECO:0000256" key="1">
    <source>
        <dbReference type="ARBA" id="ARBA00004651"/>
    </source>
</evidence>
<dbReference type="InterPro" id="IPR000515">
    <property type="entry name" value="MetI-like"/>
</dbReference>
<dbReference type="PANTHER" id="PTHR43227">
    <property type="entry name" value="BLL4140 PROTEIN"/>
    <property type="match status" value="1"/>
</dbReference>
<dbReference type="PANTHER" id="PTHR43227:SF11">
    <property type="entry name" value="BLL4140 PROTEIN"/>
    <property type="match status" value="1"/>
</dbReference>
<dbReference type="SUPFAM" id="SSF161098">
    <property type="entry name" value="MetI-like"/>
    <property type="match status" value="1"/>
</dbReference>
<dbReference type="InterPro" id="IPR050809">
    <property type="entry name" value="UgpAE/MalFG_permease"/>
</dbReference>
<feature type="transmembrane region" description="Helical" evidence="7">
    <location>
        <begin position="259"/>
        <end position="280"/>
    </location>
</feature>
<feature type="transmembrane region" description="Helical" evidence="7">
    <location>
        <begin position="6"/>
        <end position="27"/>
    </location>
</feature>
<dbReference type="Pfam" id="PF00528">
    <property type="entry name" value="BPD_transp_1"/>
    <property type="match status" value="1"/>
</dbReference>
<dbReference type="EMBL" id="JBHRZH010000027">
    <property type="protein sequence ID" value="MFC3764580.1"/>
    <property type="molecule type" value="Genomic_DNA"/>
</dbReference>
<dbReference type="Proteomes" id="UP001595699">
    <property type="component" value="Unassembled WGS sequence"/>
</dbReference>
<dbReference type="PROSITE" id="PS50928">
    <property type="entry name" value="ABC_TM1"/>
    <property type="match status" value="1"/>
</dbReference>
<feature type="transmembrane region" description="Helical" evidence="7">
    <location>
        <begin position="69"/>
        <end position="90"/>
    </location>
</feature>
<dbReference type="InterPro" id="IPR035906">
    <property type="entry name" value="MetI-like_sf"/>
</dbReference>
<dbReference type="CDD" id="cd06261">
    <property type="entry name" value="TM_PBP2"/>
    <property type="match status" value="1"/>
</dbReference>
<proteinExistence type="inferred from homology"/>
<evidence type="ECO:0000256" key="5">
    <source>
        <dbReference type="ARBA" id="ARBA00022989"/>
    </source>
</evidence>
<feature type="domain" description="ABC transmembrane type-1" evidence="8">
    <location>
        <begin position="66"/>
        <end position="280"/>
    </location>
</feature>
<evidence type="ECO:0000256" key="7">
    <source>
        <dbReference type="RuleBase" id="RU363032"/>
    </source>
</evidence>
<feature type="transmembrane region" description="Helical" evidence="7">
    <location>
        <begin position="102"/>
        <end position="122"/>
    </location>
</feature>
<keyword evidence="3" id="KW-1003">Cell membrane</keyword>
<evidence type="ECO:0000313" key="9">
    <source>
        <dbReference type="EMBL" id="MFC3764580.1"/>
    </source>
</evidence>
<feature type="transmembrane region" description="Helical" evidence="7">
    <location>
        <begin position="206"/>
        <end position="227"/>
    </location>
</feature>
<accession>A0ABV7YLG4</accession>
<comment type="caution">
    <text evidence="9">The sequence shown here is derived from an EMBL/GenBank/DDBJ whole genome shotgun (WGS) entry which is preliminary data.</text>
</comment>
<keyword evidence="2 7" id="KW-0813">Transport</keyword>
<gene>
    <name evidence="9" type="ORF">ACFOUW_27330</name>
</gene>
<feature type="transmembrane region" description="Helical" evidence="7">
    <location>
        <begin position="166"/>
        <end position="185"/>
    </location>
</feature>
<keyword evidence="6 7" id="KW-0472">Membrane</keyword>
<keyword evidence="5 7" id="KW-1133">Transmembrane helix</keyword>
<evidence type="ECO:0000256" key="2">
    <source>
        <dbReference type="ARBA" id="ARBA00022448"/>
    </source>
</evidence>
<comment type="similarity">
    <text evidence="7">Belongs to the binding-protein-dependent transport system permease family.</text>
</comment>
<organism evidence="9 10">
    <name type="scientific">Tenggerimyces flavus</name>
    <dbReference type="NCBI Taxonomy" id="1708749"/>
    <lineage>
        <taxon>Bacteria</taxon>
        <taxon>Bacillati</taxon>
        <taxon>Actinomycetota</taxon>
        <taxon>Actinomycetes</taxon>
        <taxon>Propionibacteriales</taxon>
        <taxon>Nocardioidaceae</taxon>
        <taxon>Tenggerimyces</taxon>
    </lineage>
</organism>
<sequence length="293" mass="31753">MLRVRWMYAFIIPGFLFFVVFAYVPLLGNVVAFQDYSPFLGFTGSPWVGMANFQALLTGPELIDSLRNTLIISLLQIVFAFPAPIALALLLNSLLSERVKRVVQSIVYLPHFISWVIVISIWQEVLGGAGAVSQLAQLFGGDSVNVMSNPDTFQLLVTLQVIWKETGWGTIIFFAAITAIPQDLYESSACDGAGPLRRIWHVTLPGIVPVIMLLLILRLGSVLSVGFEQLILQQPAVGADAAQVLDTFVYYRGVLGGDWGISTAAGLLKGIVGTLLVLAANKLAKRSGAEGLF</sequence>
<dbReference type="RefSeq" id="WP_205121509.1">
    <property type="nucleotide sequence ID" value="NZ_JAFBCM010000001.1"/>
</dbReference>
<keyword evidence="4 7" id="KW-0812">Transmembrane</keyword>
<evidence type="ECO:0000259" key="8">
    <source>
        <dbReference type="PROSITE" id="PS50928"/>
    </source>
</evidence>
<reference evidence="10" key="1">
    <citation type="journal article" date="2019" name="Int. J. Syst. Evol. Microbiol.">
        <title>The Global Catalogue of Microorganisms (GCM) 10K type strain sequencing project: providing services to taxonomists for standard genome sequencing and annotation.</title>
        <authorList>
            <consortium name="The Broad Institute Genomics Platform"/>
            <consortium name="The Broad Institute Genome Sequencing Center for Infectious Disease"/>
            <person name="Wu L."/>
            <person name="Ma J."/>
        </authorList>
    </citation>
    <scope>NUCLEOTIDE SEQUENCE [LARGE SCALE GENOMIC DNA]</scope>
    <source>
        <strain evidence="10">CGMCC 4.7241</strain>
    </source>
</reference>
<dbReference type="Gene3D" id="1.10.3720.10">
    <property type="entry name" value="MetI-like"/>
    <property type="match status" value="1"/>
</dbReference>
<keyword evidence="10" id="KW-1185">Reference proteome</keyword>
<protein>
    <submittedName>
        <fullName evidence="9">ABC transporter permease</fullName>
    </submittedName>
</protein>
<name>A0ABV7YLG4_9ACTN</name>
<evidence type="ECO:0000256" key="4">
    <source>
        <dbReference type="ARBA" id="ARBA00022692"/>
    </source>
</evidence>
<evidence type="ECO:0000313" key="10">
    <source>
        <dbReference type="Proteomes" id="UP001595699"/>
    </source>
</evidence>
<comment type="subcellular location">
    <subcellularLocation>
        <location evidence="1 7">Cell membrane</location>
        <topology evidence="1 7">Multi-pass membrane protein</topology>
    </subcellularLocation>
</comment>
<evidence type="ECO:0000256" key="6">
    <source>
        <dbReference type="ARBA" id="ARBA00023136"/>
    </source>
</evidence>
<evidence type="ECO:0000256" key="3">
    <source>
        <dbReference type="ARBA" id="ARBA00022475"/>
    </source>
</evidence>